<dbReference type="Proteomes" id="UP001197875">
    <property type="component" value="Unassembled WGS sequence"/>
</dbReference>
<dbReference type="EMBL" id="JAJEPR010000010">
    <property type="protein sequence ID" value="MCC2189683.1"/>
    <property type="molecule type" value="Genomic_DNA"/>
</dbReference>
<dbReference type="InterPro" id="IPR000600">
    <property type="entry name" value="ROK"/>
</dbReference>
<dbReference type="PANTHER" id="PTHR18964:SF149">
    <property type="entry name" value="BIFUNCTIONAL UDP-N-ACETYLGLUCOSAMINE 2-EPIMERASE_N-ACETYLMANNOSAMINE KINASE"/>
    <property type="match status" value="1"/>
</dbReference>
<keyword evidence="3" id="KW-1185">Reference proteome</keyword>
<comment type="similarity">
    <text evidence="1">Belongs to the ROK (NagC/XylR) family.</text>
</comment>
<evidence type="ECO:0000313" key="3">
    <source>
        <dbReference type="Proteomes" id="UP001197875"/>
    </source>
</evidence>
<protein>
    <submittedName>
        <fullName evidence="2">ROK family protein</fullName>
    </submittedName>
</protein>
<dbReference type="InterPro" id="IPR043129">
    <property type="entry name" value="ATPase_NBD"/>
</dbReference>
<sequence>MGGTSIKIGVVNEKNEIIARTVLETRLDIAPEELIANMGKVTRKLLENSNIPLDQCVGVGIGSPGTIDDKEGVVIYSNNYAWENVPLRAELKKYLPLPIYINNDANCAMLGEAAAGAAAGRKNVVFLTLGTGVGGGFLIDGKLFNGGLLGGTEFGHTVVQVGGVRCTCGREGCLESYASATGLIRMAREQMDKHPDSLLWKLCDGDKSKVNAELAFKASDEKDEAGMLAVQEYMKYLAAGVANAINMFRPEVVVLGGGISNRGEKLAAELNGMVKGECFGHTFVKPAEVVIASLKNDAGIIGAAELC</sequence>
<dbReference type="Pfam" id="PF00480">
    <property type="entry name" value="ROK"/>
    <property type="match status" value="1"/>
</dbReference>
<dbReference type="Gene3D" id="3.30.420.40">
    <property type="match status" value="2"/>
</dbReference>
<evidence type="ECO:0000256" key="1">
    <source>
        <dbReference type="ARBA" id="ARBA00006479"/>
    </source>
</evidence>
<proteinExistence type="inferred from homology"/>
<dbReference type="SUPFAM" id="SSF53067">
    <property type="entry name" value="Actin-like ATPase domain"/>
    <property type="match status" value="1"/>
</dbReference>
<dbReference type="PROSITE" id="PS01125">
    <property type="entry name" value="ROK"/>
    <property type="match status" value="1"/>
</dbReference>
<dbReference type="InterPro" id="IPR049874">
    <property type="entry name" value="ROK_cs"/>
</dbReference>
<reference evidence="2 3" key="1">
    <citation type="submission" date="2021-10" db="EMBL/GenBank/DDBJ databases">
        <title>Anaerobic single-cell dispensing facilitates the cultivation of human gut bacteria.</title>
        <authorList>
            <person name="Afrizal A."/>
        </authorList>
    </citation>
    <scope>NUCLEOTIDE SEQUENCE [LARGE SCALE GENOMIC DNA]</scope>
    <source>
        <strain evidence="2 3">CLA-AA-H277</strain>
    </source>
</reference>
<accession>A0AAE3DSJ1</accession>
<name>A0AAE3DSJ1_9FIRM</name>
<dbReference type="AlphaFoldDB" id="A0AAE3DSJ1"/>
<evidence type="ECO:0000313" key="2">
    <source>
        <dbReference type="EMBL" id="MCC2189683.1"/>
    </source>
</evidence>
<dbReference type="PANTHER" id="PTHR18964">
    <property type="entry name" value="ROK (REPRESSOR, ORF, KINASE) FAMILY"/>
    <property type="match status" value="1"/>
</dbReference>
<comment type="caution">
    <text evidence="2">The sequence shown here is derived from an EMBL/GenBank/DDBJ whole genome shotgun (WGS) entry which is preliminary data.</text>
</comment>
<gene>
    <name evidence="2" type="ORF">LKD71_07685</name>
</gene>
<organism evidence="2 3">
    <name type="scientific">Fusicatenibacter faecihominis</name>
    <dbReference type="NCBI Taxonomy" id="2881276"/>
    <lineage>
        <taxon>Bacteria</taxon>
        <taxon>Bacillati</taxon>
        <taxon>Bacillota</taxon>
        <taxon>Clostridia</taxon>
        <taxon>Lachnospirales</taxon>
        <taxon>Lachnospiraceae</taxon>
        <taxon>Fusicatenibacter</taxon>
    </lineage>
</organism>